<sequence length="80" mass="8708">MSESIHGHEVLEMLLAQPQGVTKGELKAQMLQKFGTEARYHTCSAADMDADALIEFLAARGKFVDAPAGFTTEAEKICNH</sequence>
<accession>A0ABX7QTW3</accession>
<reference evidence="1 2" key="1">
    <citation type="submission" date="2021-03" db="EMBL/GenBank/DDBJ databases">
        <title>Novel species identification of genus Shewanella.</title>
        <authorList>
            <person name="Liu G."/>
            <person name="Zhang Q."/>
        </authorList>
    </citation>
    <scope>NUCLEOTIDE SEQUENCE [LARGE SCALE GENOMIC DNA]</scope>
    <source>
        <strain evidence="1 2">FJAT-51800</strain>
    </source>
</reference>
<evidence type="ECO:0000313" key="1">
    <source>
        <dbReference type="EMBL" id="QSX34869.1"/>
    </source>
</evidence>
<protein>
    <submittedName>
        <fullName evidence="1">YecH family protein</fullName>
    </submittedName>
</protein>
<dbReference type="EMBL" id="CP071503">
    <property type="protein sequence ID" value="QSX34869.1"/>
    <property type="molecule type" value="Genomic_DNA"/>
</dbReference>
<dbReference type="RefSeq" id="WP_207356066.1">
    <property type="nucleotide sequence ID" value="NZ_CP071503.1"/>
</dbReference>
<dbReference type="NCBIfam" id="TIGR03853">
    <property type="entry name" value="matur_matur"/>
    <property type="match status" value="1"/>
</dbReference>
<name>A0ABX7QTW3_9GAMM</name>
<gene>
    <name evidence="1" type="ORF">JYB87_06500</name>
</gene>
<evidence type="ECO:0000313" key="2">
    <source>
        <dbReference type="Proteomes" id="UP000662770"/>
    </source>
</evidence>
<dbReference type="Pfam" id="PF10678">
    <property type="entry name" value="DUF2492"/>
    <property type="match status" value="1"/>
</dbReference>
<proteinExistence type="predicted"/>
<keyword evidence="2" id="KW-1185">Reference proteome</keyword>
<dbReference type="Proteomes" id="UP000662770">
    <property type="component" value="Chromosome"/>
</dbReference>
<dbReference type="InterPro" id="IPR019620">
    <property type="entry name" value="Metal-bd_prot_put"/>
</dbReference>
<organism evidence="1 2">
    <name type="scientific">Shewanella avicenniae</name>
    <dbReference type="NCBI Taxonomy" id="2814294"/>
    <lineage>
        <taxon>Bacteria</taxon>
        <taxon>Pseudomonadati</taxon>
        <taxon>Pseudomonadota</taxon>
        <taxon>Gammaproteobacteria</taxon>
        <taxon>Alteromonadales</taxon>
        <taxon>Shewanellaceae</taxon>
        <taxon>Shewanella</taxon>
    </lineage>
</organism>